<dbReference type="InterPro" id="IPR001810">
    <property type="entry name" value="F-box_dom"/>
</dbReference>
<dbReference type="Pfam" id="PF00646">
    <property type="entry name" value="F-box"/>
    <property type="match status" value="1"/>
</dbReference>
<dbReference type="PROSITE" id="PS50181">
    <property type="entry name" value="FBOX"/>
    <property type="match status" value="1"/>
</dbReference>
<dbReference type="Pfam" id="PF07735">
    <property type="entry name" value="FBA_2"/>
    <property type="match status" value="1"/>
</dbReference>
<dbReference type="SUPFAM" id="SSF81296">
    <property type="entry name" value="E set domains"/>
    <property type="match status" value="1"/>
</dbReference>
<dbReference type="InterPro" id="IPR024792">
    <property type="entry name" value="RhoGDI_dom_sf"/>
</dbReference>
<name>A0A2G5ST23_9PELO</name>
<dbReference type="EMBL" id="PDUG01000006">
    <property type="protein sequence ID" value="PIC18108.1"/>
    <property type="molecule type" value="Genomic_DNA"/>
</dbReference>
<dbReference type="GO" id="GO:0005737">
    <property type="term" value="C:cytoplasm"/>
    <property type="evidence" value="ECO:0007669"/>
    <property type="project" value="UniProtKB-SubCell"/>
</dbReference>
<gene>
    <name evidence="5" type="primary">Cnig_chr_X.g24120</name>
    <name evidence="5" type="ORF">B9Z55_024120</name>
</gene>
<organism evidence="5 6">
    <name type="scientific">Caenorhabditis nigoni</name>
    <dbReference type="NCBI Taxonomy" id="1611254"/>
    <lineage>
        <taxon>Eukaryota</taxon>
        <taxon>Metazoa</taxon>
        <taxon>Ecdysozoa</taxon>
        <taxon>Nematoda</taxon>
        <taxon>Chromadorea</taxon>
        <taxon>Rhabditida</taxon>
        <taxon>Rhabditina</taxon>
        <taxon>Rhabditomorpha</taxon>
        <taxon>Rhabditoidea</taxon>
        <taxon>Rhabditidae</taxon>
        <taxon>Peloderinae</taxon>
        <taxon>Caenorhabditis</taxon>
    </lineage>
</organism>
<dbReference type="Pfam" id="PF02115">
    <property type="entry name" value="Rho_GDI"/>
    <property type="match status" value="1"/>
</dbReference>
<sequence>MFRNALINYSYPNFFIKIWAYKVLKFSCQLPLVFQCTVCSMDPPNENEPNNPTTIFDLPDIIIQTIFLNLTFLERMSFSMVSRKAKQIMIDDPYKPLRLMFFRVDGSLELRVDDTSFAMSPYEMSDFPNKSLPGRRHIKVKRLENGEGTERTVTKYWDNPTGSFNNFIKLAQDVRGMETLNGIIFALRDLPCHIWKLHDILRPVKISEISFDKLTDKQDRLIYGVVRKIIEYILPNDSFCISFDPFKSVARNQTLHKKLQKQRKAWMSREFDRLILYNFPVTLEDVLNMRSRKVYCKSYWTKSMMRTFFEKWTNDGDSRLEWMQMENPRLFGPDKNIELLLSGLKYVKTKRTFNTENVHADQHFHVTKIGYDICQKDGTLASIFHMDRNKMEMYVWPETSVILSKTNPSRLLFKSLELHFIGESSLDQRNYHLTVRMDEATHFYFKCLFYVQRERIDGLKYVHTVKRGQDSLLGITNNIGRVFPSNELQIYQSRHEISPWGSYNEGQYEVSSKMMDEHDNVFVVYDWTLIVTPGTANVRPTTKKYEII</sequence>
<feature type="domain" description="F-box" evidence="4">
    <location>
        <begin position="52"/>
        <end position="97"/>
    </location>
</feature>
<protein>
    <recommendedName>
        <fullName evidence="4">F-box domain-containing protein</fullName>
    </recommendedName>
</protein>
<evidence type="ECO:0000256" key="1">
    <source>
        <dbReference type="ARBA" id="ARBA00004496"/>
    </source>
</evidence>
<dbReference type="Gene3D" id="2.70.50.30">
    <property type="entry name" value="Coagulation Factor XIII, subunit A, domain 1"/>
    <property type="match status" value="1"/>
</dbReference>
<evidence type="ECO:0000313" key="6">
    <source>
        <dbReference type="Proteomes" id="UP000230233"/>
    </source>
</evidence>
<evidence type="ECO:0000313" key="5">
    <source>
        <dbReference type="EMBL" id="PIC18108.1"/>
    </source>
</evidence>
<keyword evidence="3" id="KW-0963">Cytoplasm</keyword>
<dbReference type="GO" id="GO:0005094">
    <property type="term" value="F:Rho GDP-dissociation inhibitor activity"/>
    <property type="evidence" value="ECO:0007669"/>
    <property type="project" value="InterPro"/>
</dbReference>
<proteinExistence type="inferred from homology"/>
<evidence type="ECO:0000259" key="4">
    <source>
        <dbReference type="PROSITE" id="PS50181"/>
    </source>
</evidence>
<comment type="subcellular location">
    <subcellularLocation>
        <location evidence="1">Cytoplasm</location>
    </subcellularLocation>
</comment>
<dbReference type="InterPro" id="IPR014756">
    <property type="entry name" value="Ig_E-set"/>
</dbReference>
<dbReference type="PANTHER" id="PTHR21503">
    <property type="entry name" value="F-BOX-CONTAINING HYPOTHETICAL PROTEIN C.ELEGANS"/>
    <property type="match status" value="1"/>
</dbReference>
<dbReference type="Proteomes" id="UP000230233">
    <property type="component" value="Chromosome X"/>
</dbReference>
<dbReference type="InterPro" id="IPR000406">
    <property type="entry name" value="Rho_GDI"/>
</dbReference>
<dbReference type="STRING" id="1611254.A0A2G5ST23"/>
<keyword evidence="6" id="KW-1185">Reference proteome</keyword>
<comment type="caution">
    <text evidence="5">The sequence shown here is derived from an EMBL/GenBank/DDBJ whole genome shotgun (WGS) entry which is preliminary data.</text>
</comment>
<comment type="similarity">
    <text evidence="2">Belongs to the Rho GDI family.</text>
</comment>
<dbReference type="OrthoDB" id="1683373at2759"/>
<accession>A0A2G5ST23</accession>
<dbReference type="InterPro" id="IPR012885">
    <property type="entry name" value="F-box_Sdz-33"/>
</dbReference>
<evidence type="ECO:0000256" key="2">
    <source>
        <dbReference type="ARBA" id="ARBA00009758"/>
    </source>
</evidence>
<dbReference type="PANTHER" id="PTHR21503:SF12">
    <property type="entry name" value="F-BOX DOMAIN-CONTAINING PROTEIN-RELATED"/>
    <property type="match status" value="1"/>
</dbReference>
<reference evidence="6" key="1">
    <citation type="submission" date="2017-10" db="EMBL/GenBank/DDBJ databases">
        <title>Rapid genome shrinkage in a self-fertile nematode reveals novel sperm competition proteins.</title>
        <authorList>
            <person name="Yin D."/>
            <person name="Schwarz E.M."/>
            <person name="Thomas C.G."/>
            <person name="Felde R.L."/>
            <person name="Korf I.F."/>
            <person name="Cutter A.D."/>
            <person name="Schartner C.M."/>
            <person name="Ralston E.J."/>
            <person name="Meyer B.J."/>
            <person name="Haag E.S."/>
        </authorList>
    </citation>
    <scope>NUCLEOTIDE SEQUENCE [LARGE SCALE GENOMIC DNA]</scope>
    <source>
        <strain evidence="6">JU1422</strain>
    </source>
</reference>
<evidence type="ECO:0000256" key="3">
    <source>
        <dbReference type="ARBA" id="ARBA00022490"/>
    </source>
</evidence>
<dbReference type="AlphaFoldDB" id="A0A2G5ST23"/>
<dbReference type="GO" id="GO:0007266">
    <property type="term" value="P:Rho protein signal transduction"/>
    <property type="evidence" value="ECO:0007669"/>
    <property type="project" value="InterPro"/>
</dbReference>